<dbReference type="Gene3D" id="2.60.120.620">
    <property type="entry name" value="q2cbj1_9rhob like domain"/>
    <property type="match status" value="1"/>
</dbReference>
<dbReference type="Pfam" id="PF13432">
    <property type="entry name" value="TPR_16"/>
    <property type="match status" value="1"/>
</dbReference>
<evidence type="ECO:0000256" key="1">
    <source>
        <dbReference type="PROSITE-ProRule" id="PRU00339"/>
    </source>
</evidence>
<protein>
    <submittedName>
        <fullName evidence="2">Tetratricopeptide repeat protein</fullName>
    </submittedName>
</protein>
<dbReference type="PANTHER" id="PTHR12558">
    <property type="entry name" value="CELL DIVISION CYCLE 16,23,27"/>
    <property type="match status" value="1"/>
</dbReference>
<gene>
    <name evidence="2" type="ORF">ACFPPA_15280</name>
</gene>
<dbReference type="Gene3D" id="1.25.40.10">
    <property type="entry name" value="Tetratricopeptide repeat domain"/>
    <property type="match status" value="2"/>
</dbReference>
<name>A0ABW0QU33_9GAMM</name>
<dbReference type="RefSeq" id="WP_377321430.1">
    <property type="nucleotide sequence ID" value="NZ_JBHSNF010000003.1"/>
</dbReference>
<dbReference type="InterPro" id="IPR019734">
    <property type="entry name" value="TPR_rpt"/>
</dbReference>
<accession>A0ABW0QU33</accession>
<proteinExistence type="predicted"/>
<feature type="repeat" description="TPR" evidence="1">
    <location>
        <begin position="212"/>
        <end position="245"/>
    </location>
</feature>
<dbReference type="Pfam" id="PF14559">
    <property type="entry name" value="TPR_19"/>
    <property type="match status" value="2"/>
</dbReference>
<dbReference type="PROSITE" id="PS50005">
    <property type="entry name" value="TPR"/>
    <property type="match status" value="1"/>
</dbReference>
<dbReference type="InterPro" id="IPR011990">
    <property type="entry name" value="TPR-like_helical_dom_sf"/>
</dbReference>
<evidence type="ECO:0000313" key="3">
    <source>
        <dbReference type="Proteomes" id="UP001596114"/>
    </source>
</evidence>
<dbReference type="PANTHER" id="PTHR12558:SF13">
    <property type="entry name" value="CELL DIVISION CYCLE PROTEIN 27 HOMOLOG"/>
    <property type="match status" value="1"/>
</dbReference>
<keyword evidence="1" id="KW-0802">TPR repeat</keyword>
<dbReference type="EMBL" id="JBHSNF010000003">
    <property type="protein sequence ID" value="MFC5527102.1"/>
    <property type="molecule type" value="Genomic_DNA"/>
</dbReference>
<organism evidence="2 3">
    <name type="scientific">Rhodanobacter ginsengisoli</name>
    <dbReference type="NCBI Taxonomy" id="418646"/>
    <lineage>
        <taxon>Bacteria</taxon>
        <taxon>Pseudomonadati</taxon>
        <taxon>Pseudomonadota</taxon>
        <taxon>Gammaproteobacteria</taxon>
        <taxon>Lysobacterales</taxon>
        <taxon>Rhodanobacteraceae</taxon>
        <taxon>Rhodanobacter</taxon>
    </lineage>
</organism>
<sequence length="607" mass="65271">MSTISPSLIDAMRRISALLQAGSFRDAHDRLEAVVADNPGFAEARRLLAGTRQALGDAVGAEALLRQALALDPGWTPTLATLGELLLHSGRAGEAEPLLQRAVAGTPPSPRAALVLARYYNDTQRPAQALAVAAPYCTGPNADAELVTQHVAALAALGRQREAVAAYRQVQAAAPDNPVAAHALAIALDAANQPAEAEQLARQALGTGYRSAALYHTHARSLIALGDFERAEAALRDCLRLEPRLLDAHSHLARLVWMRTGDSAEATATMDRALQTFANDDALWAAKAAVLQGAGDPRGAYACLASQAARPQAAPALLVRAGLAALEFDPAIALGLAERALRALPTDSSARKLMVAAQLGIGDARGSLPHCEALLAQAPDDQYLIALQTTAWRLLGDPRYHELCDYPRLVLPQRLEAPPGWSDLAGFLADLRRSLDRLHDTQNHPLLFQSLRHGTETTGDLTRTADPVIQALFKAFEAPIRGYLEHIGHGADPLRRRNHGGWRFNGSWSVRLRTSGFHTSHVHPRGWLSSACYIDLPDSMADAHRQDGVLTFGEPSIATTPVCPAEHVVRPEVGMLVLFPSYFWHGTVPFSGDRPRLTVAFDVVPDR</sequence>
<comment type="caution">
    <text evidence="2">The sequence shown here is derived from an EMBL/GenBank/DDBJ whole genome shotgun (WGS) entry which is preliminary data.</text>
</comment>
<keyword evidence="3" id="KW-1185">Reference proteome</keyword>
<dbReference type="SUPFAM" id="SSF48452">
    <property type="entry name" value="TPR-like"/>
    <property type="match status" value="2"/>
</dbReference>
<dbReference type="InterPro" id="IPR012668">
    <property type="entry name" value="CHP02466"/>
</dbReference>
<dbReference type="Proteomes" id="UP001596114">
    <property type="component" value="Unassembled WGS sequence"/>
</dbReference>
<evidence type="ECO:0000313" key="2">
    <source>
        <dbReference type="EMBL" id="MFC5527102.1"/>
    </source>
</evidence>
<reference evidence="3" key="1">
    <citation type="journal article" date="2019" name="Int. J. Syst. Evol. Microbiol.">
        <title>The Global Catalogue of Microorganisms (GCM) 10K type strain sequencing project: providing services to taxonomists for standard genome sequencing and annotation.</title>
        <authorList>
            <consortium name="The Broad Institute Genomics Platform"/>
            <consortium name="The Broad Institute Genome Sequencing Center for Infectious Disease"/>
            <person name="Wu L."/>
            <person name="Ma J."/>
        </authorList>
    </citation>
    <scope>NUCLEOTIDE SEQUENCE [LARGE SCALE GENOMIC DNA]</scope>
    <source>
        <strain evidence="3">CGMCC 1.16619</strain>
    </source>
</reference>
<dbReference type="Pfam" id="PF13759">
    <property type="entry name" value="2OG-FeII_Oxy_5"/>
    <property type="match status" value="1"/>
</dbReference>